<evidence type="ECO:0000256" key="8">
    <source>
        <dbReference type="SAM" id="MobiDB-lite"/>
    </source>
</evidence>
<evidence type="ECO:0000256" key="6">
    <source>
        <dbReference type="ARBA" id="ARBA00023288"/>
    </source>
</evidence>
<dbReference type="InterPro" id="IPR045156">
    <property type="entry name" value="Vac8"/>
</dbReference>
<dbReference type="GO" id="GO:0071562">
    <property type="term" value="P:nucleus-vacuole junction assembly"/>
    <property type="evidence" value="ECO:0007669"/>
    <property type="project" value="InterPro"/>
</dbReference>
<accession>T0S3E8</accession>
<name>T0S3E8_SAPDV</name>
<dbReference type="Gene3D" id="1.25.10.10">
    <property type="entry name" value="Leucine-rich Repeat Variant"/>
    <property type="match status" value="5"/>
</dbReference>
<evidence type="ECO:0000256" key="3">
    <source>
        <dbReference type="ARBA" id="ARBA00022554"/>
    </source>
</evidence>
<dbReference type="OrthoDB" id="7537227at2759"/>
<dbReference type="SMART" id="SM00185">
    <property type="entry name" value="ARM"/>
    <property type="match status" value="14"/>
</dbReference>
<comment type="subcellular location">
    <subcellularLocation>
        <location evidence="1">Vacuole membrane</location>
        <topology evidence="1">Lipid-anchor</topology>
    </subcellularLocation>
</comment>
<keyword evidence="11" id="KW-1185">Reference proteome</keyword>
<dbReference type="EMBL" id="JH767145">
    <property type="protein sequence ID" value="EQC37272.1"/>
    <property type="molecule type" value="Genomic_DNA"/>
</dbReference>
<keyword evidence="4" id="KW-0677">Repeat</keyword>
<dbReference type="VEuPathDB" id="FungiDB:SDRG_05496"/>
<dbReference type="PROSITE" id="PS50179">
    <property type="entry name" value="VHS"/>
    <property type="match status" value="1"/>
</dbReference>
<dbReference type="RefSeq" id="XP_008609434.1">
    <property type="nucleotide sequence ID" value="XM_008611212.1"/>
</dbReference>
<proteinExistence type="inferred from homology"/>
<protein>
    <recommendedName>
        <fullName evidence="7">Vacuolar protein 8</fullName>
    </recommendedName>
</protein>
<evidence type="ECO:0000313" key="11">
    <source>
        <dbReference type="Proteomes" id="UP000030762"/>
    </source>
</evidence>
<dbReference type="GeneID" id="19946223"/>
<feature type="domain" description="VHS" evidence="9">
    <location>
        <begin position="1009"/>
        <end position="1067"/>
    </location>
</feature>
<keyword evidence="6" id="KW-0449">Lipoprotein</keyword>
<dbReference type="eggNOG" id="ENOG502QU7U">
    <property type="taxonomic scope" value="Eukaryota"/>
</dbReference>
<dbReference type="PANTHER" id="PTHR47249">
    <property type="entry name" value="VACUOLAR PROTEIN 8"/>
    <property type="match status" value="1"/>
</dbReference>
<sequence length="1527" mass="167200">MSHRLSQAARHTQELLQDLERDKELDVIRVYLTRLNLFPRQRDPKTAPIRSEELRDLAKHWKLHRQRNFWKNHTTKEDLVRTLYKHINTKVLPNEKNPLPLQPEPPLTPTPPLMAPVAPSPTRPYSAGTTESPVKRRVSRFNTMPDARGGRVDQALDPYGGDLFGQRGDYNSGMIYVSRLAKPEKPLAVEAELQNLLDQNKPATLAPEMETLDEDAAQREKRLMAECACSLYQLTLEPGHENSIVLEGCIPAIVQLCNYDDLDVKKFCSATIVNVSVDPSLCPRMIEEGVLAGLMELAKVQQEDIRRNAAIGICRISYERQGQHRLIQEGSVPALISMLNNTDFETKEACVKTLVNIASFSGGNVSESVISTVIRIAAKKDAAYDRFIIETICNLSLLTGSRMKAPDDGILDPIPLITQSCHDPRVQTMIAMALSNFSGIDTNHHLLTTPSLLLALDTLLALDDDAIIEMATTAIANLSTTRDAIVMLAESPLPPRLIATGYNPKRAIQENVSLAIANMALSDEAHRLLLMRHGLVPLLMQLFTESSIPTQYNAMVALCTLMEHAPSRAEIISRDVLHYVIALATTGEPKLRELCAIGLFNFSCYEDFAQYALLPTILDPMITLFTSSNLAVAPKEEKDPTIALSFIQEQCLHFFYNLSFYPSSRLVLVQATCVAACVAVFRKVAKTPELNTRVAATIANLSFCADAHAQMLQDDVLKLLRRLSASSAATKDLQLASATALCNLAIPGLIHSGQAILNLLIDLSHTPHADIALVCSLAYSKVAADASLRDALAKCVELPPTLVVMMRSGIEEIQIHCAAALCGMACERGAKTNKHMWKEGTVSDFIVNSLLRINSDSTKVVCAKVLFNVLAHDDCRLAMIKDGVLYALIKLARLESVEIRILCVTALYNLSSDPSMVPSLMEANVPHVVSKLCDSDFKHEESRRKLSACLTNMALSPGMEIKLMEGGVLNAILALCEHGDSDCLRYGASVLCSVSMQPANCDGLASSAALDVLKRMVCSKDPSMVLFAANALCNVACGSHLHEKIEEAELISAMLHVVSEANEDEGIILTSAKFLCNMTQQAKHRPALMKHHFIRTFIRVFGNRLLYTSVADVCARIVCTLSEAPSLLDAMVGEGAVQLLRMATIDATPTTIEHCVVSLLRLSRGGHSGTRILDDGLFDILCAAVPMGDKKASPEMTERCSMILRTLSTYAMCIPQMIQDKRLHPLIHALAAPGDKETTKNCVMLLHNLTAARDHSFQRNVRVSGVIPLLIRLARLSAHEEVRICAVALAHINCELSEADRNEIEAYEPGVVATMISMLDMDPPAMQRAEKVATTMPLLLHWAPKEKEWAFLQGENDKASHLPQTIPVAWTLRDDPVDAATLVPHEPSSFLSCLPQQHCEFTSTIKDALFGSFQILQVSSQKSRLKAPTRLAHMSVGSVLRAVDIAALAPATELKPKTPTPPPSAETASASRGDGSKEESPRKPSIATTKKLSHRATSKMTKPSSRSIGSMGLSHKNSVTECLPPIL</sequence>
<dbReference type="GO" id="GO:0043130">
    <property type="term" value="F:ubiquitin binding"/>
    <property type="evidence" value="ECO:0007669"/>
    <property type="project" value="InterPro"/>
</dbReference>
<dbReference type="GO" id="GO:0043495">
    <property type="term" value="F:protein-membrane adaptor activity"/>
    <property type="evidence" value="ECO:0007669"/>
    <property type="project" value="InterPro"/>
</dbReference>
<reference evidence="10 11" key="1">
    <citation type="submission" date="2012-04" db="EMBL/GenBank/DDBJ databases">
        <title>The Genome Sequence of Saprolegnia declina VS20.</title>
        <authorList>
            <consortium name="The Broad Institute Genome Sequencing Platform"/>
            <person name="Russ C."/>
            <person name="Nusbaum C."/>
            <person name="Tyler B."/>
            <person name="van West P."/>
            <person name="Dieguez-Uribeondo J."/>
            <person name="de Bruijn I."/>
            <person name="Tripathy S."/>
            <person name="Jiang R."/>
            <person name="Young S.K."/>
            <person name="Zeng Q."/>
            <person name="Gargeya S."/>
            <person name="Fitzgerald M."/>
            <person name="Haas B."/>
            <person name="Abouelleil A."/>
            <person name="Alvarado L."/>
            <person name="Arachchi H.M."/>
            <person name="Berlin A."/>
            <person name="Chapman S.B."/>
            <person name="Goldberg J."/>
            <person name="Griggs A."/>
            <person name="Gujja S."/>
            <person name="Hansen M."/>
            <person name="Howarth C."/>
            <person name="Imamovic A."/>
            <person name="Larimer J."/>
            <person name="McCowen C."/>
            <person name="Montmayeur A."/>
            <person name="Murphy C."/>
            <person name="Neiman D."/>
            <person name="Pearson M."/>
            <person name="Priest M."/>
            <person name="Roberts A."/>
            <person name="Saif S."/>
            <person name="Shea T."/>
            <person name="Sisk P."/>
            <person name="Sykes S."/>
            <person name="Wortman J."/>
            <person name="Nusbaum C."/>
            <person name="Birren B."/>
        </authorList>
    </citation>
    <scope>NUCLEOTIDE SEQUENCE [LARGE SCALE GENOMIC DNA]</scope>
    <source>
        <strain evidence="10 11">VS20</strain>
    </source>
</reference>
<dbReference type="InterPro" id="IPR002014">
    <property type="entry name" value="VHS_dom"/>
</dbReference>
<evidence type="ECO:0000256" key="5">
    <source>
        <dbReference type="ARBA" id="ARBA00023136"/>
    </source>
</evidence>
<dbReference type="OMA" id="AHINCEL"/>
<dbReference type="InterPro" id="IPR016024">
    <property type="entry name" value="ARM-type_fold"/>
</dbReference>
<evidence type="ECO:0000313" key="10">
    <source>
        <dbReference type="EMBL" id="EQC37272.1"/>
    </source>
</evidence>
<dbReference type="Pfam" id="PF00514">
    <property type="entry name" value="Arm"/>
    <property type="match status" value="1"/>
</dbReference>
<keyword evidence="5" id="KW-0472">Membrane</keyword>
<feature type="compositionally biased region" description="Polar residues" evidence="8">
    <location>
        <begin position="1498"/>
        <end position="1508"/>
    </location>
</feature>
<dbReference type="InterPro" id="IPR000225">
    <property type="entry name" value="Armadillo"/>
</dbReference>
<dbReference type="GO" id="GO:0035091">
    <property type="term" value="F:phosphatidylinositol binding"/>
    <property type="evidence" value="ECO:0007669"/>
    <property type="project" value="InterPro"/>
</dbReference>
<organism evidence="10 11">
    <name type="scientific">Saprolegnia diclina (strain VS20)</name>
    <dbReference type="NCBI Taxonomy" id="1156394"/>
    <lineage>
        <taxon>Eukaryota</taxon>
        <taxon>Sar</taxon>
        <taxon>Stramenopiles</taxon>
        <taxon>Oomycota</taxon>
        <taxon>Saprolegniomycetes</taxon>
        <taxon>Saprolegniales</taxon>
        <taxon>Saprolegniaceae</taxon>
        <taxon>Saprolegnia</taxon>
    </lineage>
</organism>
<comment type="similarity">
    <text evidence="2">Belongs to the beta-catenin family.</text>
</comment>
<dbReference type="InParanoid" id="T0S3E8"/>
<evidence type="ECO:0000256" key="7">
    <source>
        <dbReference type="ARBA" id="ARBA00026209"/>
    </source>
</evidence>
<gene>
    <name evidence="10" type="ORF">SDRG_05496</name>
</gene>
<evidence type="ECO:0000256" key="2">
    <source>
        <dbReference type="ARBA" id="ARBA00005462"/>
    </source>
</evidence>
<dbReference type="PANTHER" id="PTHR47249:SF1">
    <property type="entry name" value="VACUOLAR PROTEIN 8"/>
    <property type="match status" value="1"/>
</dbReference>
<evidence type="ECO:0000259" key="9">
    <source>
        <dbReference type="PROSITE" id="PS50179"/>
    </source>
</evidence>
<feature type="region of interest" description="Disordered" evidence="8">
    <location>
        <begin position="1453"/>
        <end position="1527"/>
    </location>
</feature>
<dbReference type="InterPro" id="IPR011989">
    <property type="entry name" value="ARM-like"/>
</dbReference>
<evidence type="ECO:0000256" key="4">
    <source>
        <dbReference type="ARBA" id="ARBA00022737"/>
    </source>
</evidence>
<keyword evidence="3" id="KW-0926">Vacuole</keyword>
<dbReference type="Proteomes" id="UP000030762">
    <property type="component" value="Unassembled WGS sequence"/>
</dbReference>
<dbReference type="GO" id="GO:0005774">
    <property type="term" value="C:vacuolar membrane"/>
    <property type="evidence" value="ECO:0007669"/>
    <property type="project" value="UniProtKB-SubCell"/>
</dbReference>
<evidence type="ECO:0000256" key="1">
    <source>
        <dbReference type="ARBA" id="ARBA00004592"/>
    </source>
</evidence>
<dbReference type="SUPFAM" id="SSF48371">
    <property type="entry name" value="ARM repeat"/>
    <property type="match status" value="4"/>
</dbReference>